<dbReference type="InterPro" id="IPR053197">
    <property type="entry name" value="F-box_SCFL_complex_component"/>
</dbReference>
<evidence type="ECO:0000313" key="3">
    <source>
        <dbReference type="EMBL" id="CAL4994520.1"/>
    </source>
</evidence>
<dbReference type="InterPro" id="IPR036047">
    <property type="entry name" value="F-box-like_dom_sf"/>
</dbReference>
<dbReference type="Gene3D" id="3.80.10.10">
    <property type="entry name" value="Ribonuclease Inhibitor"/>
    <property type="match status" value="1"/>
</dbReference>
<dbReference type="Gene3D" id="1.20.1280.50">
    <property type="match status" value="1"/>
</dbReference>
<sequence>MPTRTAEEASGEERDLLSALPDEILQHVLSFLPSVDVEYRTCLLARRWRDLWRFTPALRITHDSDDSEDTNDFVNRLLLFRDHTSPLLTCEIKDWDCFDPFEFDIPNVPLPCRYIALWIRYALKHQARVLRVSTSKGSKHLKLDWTPLISQHLAVLELGGAELTERGLDLSRYPALTDLKITNCLVTARKISSQSVRRLVANDNNYGQGRPRVRISIPSLVSLQLNGIVGLAPVLESMPLLETALVAPGKECLDRCGYSTTGNCNFVSCKGCNDSPDDMCVLLSGLSNATDLKLIDEPNLLIFKRDLTLCPTFSKLKTLLLSGWSVSVDLSPVVCLLRHSPILEKLSFRLYKIPEQEVEVEGSKNPEPRYALAHLKVVEGECREIEESAQNFSNFYGIPAGLITIREPSGSCYSSCRRAANSIDKEVSPNQHPSRSERRRQRRQQRRLAMTS</sequence>
<organism evidence="3 4">
    <name type="scientific">Urochloa decumbens</name>
    <dbReference type="NCBI Taxonomy" id="240449"/>
    <lineage>
        <taxon>Eukaryota</taxon>
        <taxon>Viridiplantae</taxon>
        <taxon>Streptophyta</taxon>
        <taxon>Embryophyta</taxon>
        <taxon>Tracheophyta</taxon>
        <taxon>Spermatophyta</taxon>
        <taxon>Magnoliopsida</taxon>
        <taxon>Liliopsida</taxon>
        <taxon>Poales</taxon>
        <taxon>Poaceae</taxon>
        <taxon>PACMAD clade</taxon>
        <taxon>Panicoideae</taxon>
        <taxon>Panicodae</taxon>
        <taxon>Paniceae</taxon>
        <taxon>Melinidinae</taxon>
        <taxon>Urochloa</taxon>
    </lineage>
</organism>
<feature type="region of interest" description="Disordered" evidence="1">
    <location>
        <begin position="423"/>
        <end position="452"/>
    </location>
</feature>
<evidence type="ECO:0000256" key="1">
    <source>
        <dbReference type="SAM" id="MobiDB-lite"/>
    </source>
</evidence>
<keyword evidence="4" id="KW-1185">Reference proteome</keyword>
<dbReference type="InterPro" id="IPR032675">
    <property type="entry name" value="LRR_dom_sf"/>
</dbReference>
<dbReference type="AlphaFoldDB" id="A0ABC9B4U9"/>
<protein>
    <recommendedName>
        <fullName evidence="2">F-box domain-containing protein</fullName>
    </recommendedName>
</protein>
<dbReference type="SUPFAM" id="SSF81383">
    <property type="entry name" value="F-box domain"/>
    <property type="match status" value="1"/>
</dbReference>
<feature type="compositionally biased region" description="Basic residues" evidence="1">
    <location>
        <begin position="437"/>
        <end position="446"/>
    </location>
</feature>
<reference evidence="4" key="1">
    <citation type="submission" date="2024-06" db="EMBL/GenBank/DDBJ databases">
        <authorList>
            <person name="Ryan C."/>
        </authorList>
    </citation>
    <scope>NUCLEOTIDE SEQUENCE [LARGE SCALE GENOMIC DNA]</scope>
</reference>
<dbReference type="PANTHER" id="PTHR34223">
    <property type="entry name" value="OS11G0201299 PROTEIN"/>
    <property type="match status" value="1"/>
</dbReference>
<feature type="domain" description="F-box" evidence="2">
    <location>
        <begin position="14"/>
        <end position="51"/>
    </location>
</feature>
<proteinExistence type="predicted"/>
<dbReference type="Proteomes" id="UP001497457">
    <property type="component" value="Chromosome 24b"/>
</dbReference>
<dbReference type="PROSITE" id="PS50181">
    <property type="entry name" value="FBOX"/>
    <property type="match status" value="1"/>
</dbReference>
<dbReference type="PANTHER" id="PTHR34223:SF51">
    <property type="entry name" value="OS06G0556300 PROTEIN"/>
    <property type="match status" value="1"/>
</dbReference>
<dbReference type="InterPro" id="IPR001810">
    <property type="entry name" value="F-box_dom"/>
</dbReference>
<evidence type="ECO:0000313" key="4">
    <source>
        <dbReference type="Proteomes" id="UP001497457"/>
    </source>
</evidence>
<name>A0ABC9B4U9_9POAL</name>
<gene>
    <name evidence="3" type="ORF">URODEC1_LOCUS61959</name>
</gene>
<accession>A0ABC9B4U9</accession>
<reference evidence="3 4" key="2">
    <citation type="submission" date="2024-10" db="EMBL/GenBank/DDBJ databases">
        <authorList>
            <person name="Ryan C."/>
        </authorList>
    </citation>
    <scope>NUCLEOTIDE SEQUENCE [LARGE SCALE GENOMIC DNA]</scope>
</reference>
<dbReference type="Pfam" id="PF00646">
    <property type="entry name" value="F-box"/>
    <property type="match status" value="1"/>
</dbReference>
<dbReference type="SUPFAM" id="SSF52047">
    <property type="entry name" value="RNI-like"/>
    <property type="match status" value="1"/>
</dbReference>
<dbReference type="EMBL" id="OZ075134">
    <property type="protein sequence ID" value="CAL4994520.1"/>
    <property type="molecule type" value="Genomic_DNA"/>
</dbReference>
<evidence type="ECO:0000259" key="2">
    <source>
        <dbReference type="PROSITE" id="PS50181"/>
    </source>
</evidence>